<dbReference type="OrthoDB" id="7856745at2"/>
<dbReference type="Proteomes" id="UP000257706">
    <property type="component" value="Unassembled WGS sequence"/>
</dbReference>
<feature type="signal peptide" evidence="1">
    <location>
        <begin position="1"/>
        <end position="29"/>
    </location>
</feature>
<evidence type="ECO:0000313" key="3">
    <source>
        <dbReference type="EMBL" id="KYO57356.1"/>
    </source>
</evidence>
<dbReference type="AlphaFoldDB" id="A0A162LVS0"/>
<sequence>MRVIRLHRHLRRISTALALAVPVALTVFAPQPGLADPPGDRRALREAVREGRVVPLSRIVAWIGERYRGRVIEAELERDDDDDDDMIYVVDLLTEAGTVLKFRFRASDGAFLEVAGRGIEAARIR</sequence>
<dbReference type="EMBL" id="LPZR01000025">
    <property type="protein sequence ID" value="KYO57356.1"/>
    <property type="molecule type" value="Genomic_DNA"/>
</dbReference>
<reference evidence="2 5" key="2">
    <citation type="journal article" date="2018" name="Nat. Biotechnol.">
        <title>A standardized bacterial taxonomy based on genome phylogeny substantially revises the tree of life.</title>
        <authorList>
            <person name="Parks D.H."/>
            <person name="Chuvochina M."/>
            <person name="Waite D.W."/>
            <person name="Rinke C."/>
            <person name="Skarshewski A."/>
            <person name="Chaumeil P.A."/>
            <person name="Hugenholtz P."/>
        </authorList>
    </citation>
    <scope>NUCLEOTIDE SEQUENCE [LARGE SCALE GENOMIC DNA]</scope>
    <source>
        <strain evidence="2">UBA8739</strain>
    </source>
</reference>
<evidence type="ECO:0000313" key="4">
    <source>
        <dbReference type="Proteomes" id="UP000075787"/>
    </source>
</evidence>
<dbReference type="Proteomes" id="UP000075787">
    <property type="component" value="Unassembled WGS sequence"/>
</dbReference>
<evidence type="ECO:0000256" key="1">
    <source>
        <dbReference type="SAM" id="SignalP"/>
    </source>
</evidence>
<name>A0A162LVS0_9PROT</name>
<accession>A0A162LVS0</accession>
<proteinExistence type="predicted"/>
<feature type="chain" id="PRO_5036006750" description="PepSY domain-containing protein" evidence="1">
    <location>
        <begin position="30"/>
        <end position="125"/>
    </location>
</feature>
<dbReference type="EMBL" id="DMAI01000409">
    <property type="protein sequence ID" value="HAE50691.1"/>
    <property type="molecule type" value="Genomic_DNA"/>
</dbReference>
<comment type="caution">
    <text evidence="3">The sequence shown here is derived from an EMBL/GenBank/DDBJ whole genome shotgun (WGS) entry which is preliminary data.</text>
</comment>
<evidence type="ECO:0000313" key="5">
    <source>
        <dbReference type="Proteomes" id="UP000257706"/>
    </source>
</evidence>
<dbReference type="GeneID" id="97240290"/>
<keyword evidence="1" id="KW-0732">Signal</keyword>
<protein>
    <recommendedName>
        <fullName evidence="6">PepSY domain-containing protein</fullName>
    </recommendedName>
</protein>
<reference evidence="3 4" key="1">
    <citation type="submission" date="2015-12" db="EMBL/GenBank/DDBJ databases">
        <title>Genome sequence of Tistrella mobilis MCCC 1A02139.</title>
        <authorList>
            <person name="Lu L."/>
            <person name="Lai Q."/>
            <person name="Shao Z."/>
            <person name="Qian P."/>
        </authorList>
    </citation>
    <scope>NUCLEOTIDE SEQUENCE [LARGE SCALE GENOMIC DNA]</scope>
    <source>
        <strain evidence="3 4">MCCC 1A02139</strain>
    </source>
</reference>
<evidence type="ECO:0008006" key="6">
    <source>
        <dbReference type="Google" id="ProtNLM"/>
    </source>
</evidence>
<evidence type="ECO:0000313" key="2">
    <source>
        <dbReference type="EMBL" id="HAE50691.1"/>
    </source>
</evidence>
<organism evidence="3 4">
    <name type="scientific">Tistrella mobilis</name>
    <dbReference type="NCBI Taxonomy" id="171437"/>
    <lineage>
        <taxon>Bacteria</taxon>
        <taxon>Pseudomonadati</taxon>
        <taxon>Pseudomonadota</taxon>
        <taxon>Alphaproteobacteria</taxon>
        <taxon>Geminicoccales</taxon>
        <taxon>Geminicoccaceae</taxon>
        <taxon>Tistrella</taxon>
    </lineage>
</organism>
<gene>
    <name evidence="3" type="ORF">AUP44_20385</name>
    <name evidence="2" type="ORF">DCK97_25080</name>
</gene>
<dbReference type="RefSeq" id="WP_062761577.1">
    <property type="nucleotide sequence ID" value="NZ_CP121027.1"/>
</dbReference>